<dbReference type="Pfam" id="PF14398">
    <property type="entry name" value="ATPgrasp_YheCD"/>
    <property type="match status" value="1"/>
</dbReference>
<dbReference type="SUPFAM" id="SSF56059">
    <property type="entry name" value="Glutathione synthetase ATP-binding domain-like"/>
    <property type="match status" value="1"/>
</dbReference>
<dbReference type="Gene3D" id="3.30.1490.20">
    <property type="entry name" value="ATP-grasp fold, A domain"/>
    <property type="match status" value="1"/>
</dbReference>
<dbReference type="Gene3D" id="3.30.470.20">
    <property type="entry name" value="ATP-grasp fold, B domain"/>
    <property type="match status" value="1"/>
</dbReference>
<keyword evidence="2" id="KW-1185">Reference proteome</keyword>
<reference evidence="1 2" key="1">
    <citation type="submission" date="2016-10" db="EMBL/GenBank/DDBJ databases">
        <authorList>
            <person name="de Groot N.N."/>
        </authorList>
    </citation>
    <scope>NUCLEOTIDE SEQUENCE [LARGE SCALE GENOMIC DNA]</scope>
    <source>
        <strain evidence="1 2">DSM 18346</strain>
    </source>
</reference>
<evidence type="ECO:0000313" key="2">
    <source>
        <dbReference type="Proteomes" id="UP000198718"/>
    </source>
</evidence>
<dbReference type="InterPro" id="IPR026838">
    <property type="entry name" value="YheC/D"/>
</dbReference>
<evidence type="ECO:0000313" key="1">
    <source>
        <dbReference type="EMBL" id="SDK73114.1"/>
    </source>
</evidence>
<dbReference type="OrthoDB" id="1809801at2"/>
<proteinExistence type="predicted"/>
<accession>A0A1G9EAH0</accession>
<gene>
    <name evidence="1" type="ORF">SAMN05660472_01890</name>
</gene>
<dbReference type="STRING" id="393762.SAMN05660472_01890"/>
<sequence>MMVNKWIKFSRIDKETKIIYLPIKIAEKTKDEIDIHYGLKKLKVNCIFDNELKNTGEFNNPFIIKCDKTILDALMILDTLTYQLLIKEDGIHIGPVIGFMMGEQHYYYHNRFLQDLKDAMRIYEEVGGLFIAFKTSGINWNKGYLYGLYYEFKEKRWKYSKLPFPSVIFRRTLHREDKDIEKLKKMTKGKMFNTFKLDKFQVYEKLKMNISFAKYLPPTEKLKSIQIFYNFIKKNQKIILKPNGLSRGRGICIIEAIDKDLFKIYDYRDEQKKKVYRIKDTEILKFLINNKFVMRDYLIQPYLELGNIDGNVFDIRIMMQKDAEAKWQCSGIECRVAGDGNQLTNISRGGKALTIEDTVNRAYRGKLNPEQVEKDIIAISKEFCNIMDGNNGLFAEYGLDLAMDVHGGYWFIEGNFRPAFKGFKLIDYETYYEICYTTVRYAVLLAGFKNRREER</sequence>
<dbReference type="InterPro" id="IPR013815">
    <property type="entry name" value="ATP_grasp_subdomain_1"/>
</dbReference>
<dbReference type="Proteomes" id="UP000198718">
    <property type="component" value="Unassembled WGS sequence"/>
</dbReference>
<name>A0A1G9EAH0_9FIRM</name>
<organism evidence="1 2">
    <name type="scientific">Natronincola ferrireducens</name>
    <dbReference type="NCBI Taxonomy" id="393762"/>
    <lineage>
        <taxon>Bacteria</taxon>
        <taxon>Bacillati</taxon>
        <taxon>Bacillota</taxon>
        <taxon>Clostridia</taxon>
        <taxon>Peptostreptococcales</taxon>
        <taxon>Natronincolaceae</taxon>
        <taxon>Natronincola</taxon>
    </lineage>
</organism>
<protein>
    <submittedName>
        <fullName evidence="1">YheC/D like ATP-grasp</fullName>
    </submittedName>
</protein>
<dbReference type="GO" id="GO:0005524">
    <property type="term" value="F:ATP binding"/>
    <property type="evidence" value="ECO:0007669"/>
    <property type="project" value="InterPro"/>
</dbReference>
<dbReference type="EMBL" id="FNFP01000003">
    <property type="protein sequence ID" value="SDK73114.1"/>
    <property type="molecule type" value="Genomic_DNA"/>
</dbReference>
<dbReference type="AlphaFoldDB" id="A0A1G9EAH0"/>